<evidence type="ECO:0000256" key="8">
    <source>
        <dbReference type="SAM" id="MobiDB-lite"/>
    </source>
</evidence>
<keyword evidence="6 7" id="KW-0413">Isomerase</keyword>
<evidence type="ECO:0000313" key="10">
    <source>
        <dbReference type="Proteomes" id="UP001249851"/>
    </source>
</evidence>
<name>A0AAD9PZZ0_ACRCE</name>
<evidence type="ECO:0000313" key="9">
    <source>
        <dbReference type="EMBL" id="KAK2552218.1"/>
    </source>
</evidence>
<evidence type="ECO:0000256" key="2">
    <source>
        <dbReference type="ARBA" id="ARBA00007422"/>
    </source>
</evidence>
<dbReference type="GO" id="GO:0006096">
    <property type="term" value="P:glycolytic process"/>
    <property type="evidence" value="ECO:0007669"/>
    <property type="project" value="UniProtKB-KW"/>
</dbReference>
<evidence type="ECO:0000256" key="4">
    <source>
        <dbReference type="ARBA" id="ARBA00019397"/>
    </source>
</evidence>
<dbReference type="GO" id="GO:0005829">
    <property type="term" value="C:cytosol"/>
    <property type="evidence" value="ECO:0007669"/>
    <property type="project" value="TreeGrafter"/>
</dbReference>
<evidence type="ECO:0000256" key="7">
    <source>
        <dbReference type="RuleBase" id="RU363013"/>
    </source>
</evidence>
<comment type="similarity">
    <text evidence="2 7">Belongs to the triosephosphate isomerase family.</text>
</comment>
<dbReference type="GO" id="GO:0046166">
    <property type="term" value="P:glyceraldehyde-3-phosphate biosynthetic process"/>
    <property type="evidence" value="ECO:0007669"/>
    <property type="project" value="TreeGrafter"/>
</dbReference>
<keyword evidence="10" id="KW-1185">Reference proteome</keyword>
<keyword evidence="5 7" id="KW-0312">Gluconeogenesis</keyword>
<dbReference type="Gene3D" id="3.20.20.70">
    <property type="entry name" value="Aldolase class I"/>
    <property type="match status" value="1"/>
</dbReference>
<accession>A0AAD9PZZ0</accession>
<comment type="subunit">
    <text evidence="3">Homodimer.</text>
</comment>
<dbReference type="GO" id="GO:0006094">
    <property type="term" value="P:gluconeogenesis"/>
    <property type="evidence" value="ECO:0007669"/>
    <property type="project" value="UniProtKB-KW"/>
</dbReference>
<reference evidence="9" key="2">
    <citation type="journal article" date="2023" name="Science">
        <title>Genomic signatures of disease resistance in endangered staghorn corals.</title>
        <authorList>
            <person name="Vollmer S.V."/>
            <person name="Selwyn J.D."/>
            <person name="Despard B.A."/>
            <person name="Roesel C.L."/>
        </authorList>
    </citation>
    <scope>NUCLEOTIDE SEQUENCE</scope>
    <source>
        <strain evidence="9">K2</strain>
    </source>
</reference>
<sequence length="113" mass="12691">MMNDSFLDKSESHTEREGFTPTDLDEEKGAFVSYHELDKVADWNNAQEVHRMLRGWLQDNVSVEVSSKTRIIYGGSVNAKNCQELAKNEDVDGFLVGGASLKPEFVQIINAKL</sequence>
<evidence type="ECO:0000256" key="6">
    <source>
        <dbReference type="ARBA" id="ARBA00023235"/>
    </source>
</evidence>
<feature type="region of interest" description="Disordered" evidence="8">
    <location>
        <begin position="1"/>
        <end position="25"/>
    </location>
</feature>
<dbReference type="InterPro" id="IPR013785">
    <property type="entry name" value="Aldolase_TIM"/>
</dbReference>
<dbReference type="GO" id="GO:0019563">
    <property type="term" value="P:glycerol catabolic process"/>
    <property type="evidence" value="ECO:0007669"/>
    <property type="project" value="TreeGrafter"/>
</dbReference>
<reference evidence="9" key="1">
    <citation type="journal article" date="2023" name="G3 (Bethesda)">
        <title>Whole genome assembly and annotation of the endangered Caribbean coral Acropora cervicornis.</title>
        <authorList>
            <person name="Selwyn J.D."/>
            <person name="Vollmer S.V."/>
        </authorList>
    </citation>
    <scope>NUCLEOTIDE SEQUENCE</scope>
    <source>
        <strain evidence="9">K2</strain>
    </source>
</reference>
<organism evidence="9 10">
    <name type="scientific">Acropora cervicornis</name>
    <name type="common">Staghorn coral</name>
    <dbReference type="NCBI Taxonomy" id="6130"/>
    <lineage>
        <taxon>Eukaryota</taxon>
        <taxon>Metazoa</taxon>
        <taxon>Cnidaria</taxon>
        <taxon>Anthozoa</taxon>
        <taxon>Hexacorallia</taxon>
        <taxon>Scleractinia</taxon>
        <taxon>Astrocoeniina</taxon>
        <taxon>Acroporidae</taxon>
        <taxon>Acropora</taxon>
    </lineage>
</organism>
<protein>
    <recommendedName>
        <fullName evidence="4 7">Triosephosphate isomerase</fullName>
        <ecNumber evidence="7">5.3.1.1</ecNumber>
    </recommendedName>
</protein>
<comment type="caution">
    <text evidence="9">The sequence shown here is derived from an EMBL/GenBank/DDBJ whole genome shotgun (WGS) entry which is preliminary data.</text>
</comment>
<evidence type="ECO:0000256" key="3">
    <source>
        <dbReference type="ARBA" id="ARBA00011738"/>
    </source>
</evidence>
<dbReference type="SUPFAM" id="SSF51351">
    <property type="entry name" value="Triosephosphate isomerase (TIM)"/>
    <property type="match status" value="1"/>
</dbReference>
<dbReference type="GO" id="GO:0004807">
    <property type="term" value="F:triose-phosphate isomerase activity"/>
    <property type="evidence" value="ECO:0007669"/>
    <property type="project" value="UniProtKB-EC"/>
</dbReference>
<feature type="compositionally biased region" description="Basic and acidic residues" evidence="8">
    <location>
        <begin position="1"/>
        <end position="18"/>
    </location>
</feature>
<dbReference type="EMBL" id="JARQWQ010000089">
    <property type="protein sequence ID" value="KAK2552218.1"/>
    <property type="molecule type" value="Genomic_DNA"/>
</dbReference>
<dbReference type="PANTHER" id="PTHR21139:SF2">
    <property type="entry name" value="TRIOSEPHOSPHATE ISOMERASE"/>
    <property type="match status" value="1"/>
</dbReference>
<evidence type="ECO:0000256" key="5">
    <source>
        <dbReference type="ARBA" id="ARBA00022432"/>
    </source>
</evidence>
<dbReference type="InterPro" id="IPR035990">
    <property type="entry name" value="TIM_sf"/>
</dbReference>
<gene>
    <name evidence="9" type="ORF">P5673_026743</name>
</gene>
<keyword evidence="7" id="KW-0324">Glycolysis</keyword>
<evidence type="ECO:0000256" key="1">
    <source>
        <dbReference type="ARBA" id="ARBA00004680"/>
    </source>
</evidence>
<comment type="pathway">
    <text evidence="7">Carbohydrate biosynthesis; gluconeogenesis.</text>
</comment>
<proteinExistence type="inferred from homology"/>
<dbReference type="PROSITE" id="PS51440">
    <property type="entry name" value="TIM_2"/>
    <property type="match status" value="1"/>
</dbReference>
<dbReference type="EC" id="5.3.1.1" evidence="7"/>
<comment type="pathway">
    <text evidence="1 7">Carbohydrate degradation; glycolysis; D-glyceraldehyde 3-phosphate from glycerone phosphate: step 1/1.</text>
</comment>
<dbReference type="AlphaFoldDB" id="A0AAD9PZZ0"/>
<dbReference type="InterPro" id="IPR000652">
    <property type="entry name" value="Triosephosphate_isomerase"/>
</dbReference>
<dbReference type="Pfam" id="PF00121">
    <property type="entry name" value="TIM"/>
    <property type="match status" value="1"/>
</dbReference>
<dbReference type="Proteomes" id="UP001249851">
    <property type="component" value="Unassembled WGS sequence"/>
</dbReference>
<comment type="catalytic activity">
    <reaction evidence="7">
        <text>D-glyceraldehyde 3-phosphate = dihydroxyacetone phosphate</text>
        <dbReference type="Rhea" id="RHEA:18585"/>
        <dbReference type="ChEBI" id="CHEBI:57642"/>
        <dbReference type="ChEBI" id="CHEBI:59776"/>
        <dbReference type="EC" id="5.3.1.1"/>
    </reaction>
</comment>
<dbReference type="PANTHER" id="PTHR21139">
    <property type="entry name" value="TRIOSEPHOSPHATE ISOMERASE"/>
    <property type="match status" value="1"/>
</dbReference>